<feature type="domain" description="Metallo-beta-lactamase" evidence="4">
    <location>
        <begin position="16"/>
        <end position="210"/>
    </location>
</feature>
<dbReference type="OrthoDB" id="9761531at2"/>
<reference evidence="5 6" key="1">
    <citation type="submission" date="2019-01" db="EMBL/GenBank/DDBJ databases">
        <title>Complete genome sequence of Cohnella hallensis HS21 isolated from Korean fir (Abies koreana) rhizospheric soil.</title>
        <authorList>
            <person name="Jiang L."/>
            <person name="Kang S.W."/>
            <person name="Kim S."/>
            <person name="Jung J."/>
            <person name="Kim C.Y."/>
            <person name="Kim D.H."/>
            <person name="Kim S.W."/>
            <person name="Lee J."/>
        </authorList>
    </citation>
    <scope>NUCLEOTIDE SEQUENCE [LARGE SCALE GENOMIC DNA]</scope>
    <source>
        <strain evidence="5 6">HS21</strain>
    </source>
</reference>
<evidence type="ECO:0000256" key="3">
    <source>
        <dbReference type="ARBA" id="ARBA00048505"/>
    </source>
</evidence>
<dbReference type="SMART" id="SM00849">
    <property type="entry name" value="Lactamase_B"/>
    <property type="match status" value="1"/>
</dbReference>
<evidence type="ECO:0000256" key="2">
    <source>
        <dbReference type="ARBA" id="ARBA00034301"/>
    </source>
</evidence>
<evidence type="ECO:0000259" key="4">
    <source>
        <dbReference type="SMART" id="SM00849"/>
    </source>
</evidence>
<dbReference type="PANTHER" id="PTHR42951:SF17">
    <property type="entry name" value="METALLO-BETA-LACTAMASE DOMAIN-CONTAINING PROTEIN"/>
    <property type="match status" value="1"/>
</dbReference>
<gene>
    <name evidence="5" type="ORF">KCTCHS21_32970</name>
</gene>
<keyword evidence="5" id="KW-0378">Hydrolase</keyword>
<evidence type="ECO:0000256" key="1">
    <source>
        <dbReference type="ARBA" id="ARBA00034221"/>
    </source>
</evidence>
<evidence type="ECO:0000313" key="5">
    <source>
        <dbReference type="EMBL" id="BBI33898.1"/>
    </source>
</evidence>
<keyword evidence="6" id="KW-1185">Reference proteome</keyword>
<sequence>MVGSGKFGAQISDSMDCNVYLLDGGNGEYALIDAGGGMNPERIVANIERIGIAPSQIKYLVLTHGHGDHAAGAAYFQRQYGIAVITSKEIQPWIEQGDRDKVSITAAVKANVYPKDYQFPPCTVAQAVIENDEIVIGDIVLKVIDTPGHARGHIALLFERNGRKLLFSGDTVFAGGKVVIQNIWDCNISEYADTVAKLHQLHIDCLFPGHGMFLLSDAWKHVEYAQACFERLEVPPNL</sequence>
<dbReference type="CDD" id="cd06262">
    <property type="entry name" value="metallo-hydrolase-like_MBL-fold"/>
    <property type="match status" value="1"/>
</dbReference>
<dbReference type="Pfam" id="PF00753">
    <property type="entry name" value="Lactamase_B"/>
    <property type="match status" value="1"/>
</dbReference>
<comment type="catalytic activity">
    <reaction evidence="1">
        <text>3',5'-cyclic CMP + H2O = CMP + H(+)</text>
        <dbReference type="Rhea" id="RHEA:72675"/>
        <dbReference type="ChEBI" id="CHEBI:15377"/>
        <dbReference type="ChEBI" id="CHEBI:15378"/>
        <dbReference type="ChEBI" id="CHEBI:58003"/>
        <dbReference type="ChEBI" id="CHEBI:60377"/>
    </reaction>
    <physiologicalReaction direction="left-to-right" evidence="1">
        <dbReference type="Rhea" id="RHEA:72676"/>
    </physiologicalReaction>
</comment>
<dbReference type="GO" id="GO:0016787">
    <property type="term" value="F:hydrolase activity"/>
    <property type="evidence" value="ECO:0007669"/>
    <property type="project" value="UniProtKB-KW"/>
</dbReference>
<dbReference type="InterPro" id="IPR001279">
    <property type="entry name" value="Metallo-B-lactamas"/>
</dbReference>
<proteinExistence type="predicted"/>
<evidence type="ECO:0000313" key="6">
    <source>
        <dbReference type="Proteomes" id="UP000289856"/>
    </source>
</evidence>
<organism evidence="5 6">
    <name type="scientific">Cohnella abietis</name>
    <dbReference type="NCBI Taxonomy" id="2507935"/>
    <lineage>
        <taxon>Bacteria</taxon>
        <taxon>Bacillati</taxon>
        <taxon>Bacillota</taxon>
        <taxon>Bacilli</taxon>
        <taxon>Bacillales</taxon>
        <taxon>Paenibacillaceae</taxon>
        <taxon>Cohnella</taxon>
    </lineage>
</organism>
<accession>A0A3T1D746</accession>
<comment type="function">
    <text evidence="2">Counteracts the endogenous Pycsar antiviral defense system. Phosphodiesterase that enables metal-dependent hydrolysis of host cyclic nucleotide Pycsar defense signals such as cCMP and cUMP.</text>
</comment>
<dbReference type="Proteomes" id="UP000289856">
    <property type="component" value="Chromosome"/>
</dbReference>
<dbReference type="InterPro" id="IPR036866">
    <property type="entry name" value="RibonucZ/Hydroxyglut_hydro"/>
</dbReference>
<name>A0A3T1D746_9BACL</name>
<dbReference type="InterPro" id="IPR050855">
    <property type="entry name" value="NDM-1-like"/>
</dbReference>
<dbReference type="EMBL" id="AP019400">
    <property type="protein sequence ID" value="BBI33898.1"/>
    <property type="molecule type" value="Genomic_DNA"/>
</dbReference>
<dbReference type="PANTHER" id="PTHR42951">
    <property type="entry name" value="METALLO-BETA-LACTAMASE DOMAIN-CONTAINING"/>
    <property type="match status" value="1"/>
</dbReference>
<dbReference type="KEGG" id="cohn:KCTCHS21_32970"/>
<dbReference type="AlphaFoldDB" id="A0A3T1D746"/>
<comment type="catalytic activity">
    <reaction evidence="3">
        <text>3',5'-cyclic UMP + H2O = UMP + H(+)</text>
        <dbReference type="Rhea" id="RHEA:70575"/>
        <dbReference type="ChEBI" id="CHEBI:15377"/>
        <dbReference type="ChEBI" id="CHEBI:15378"/>
        <dbReference type="ChEBI" id="CHEBI:57865"/>
        <dbReference type="ChEBI" id="CHEBI:184387"/>
    </reaction>
    <physiologicalReaction direction="left-to-right" evidence="3">
        <dbReference type="Rhea" id="RHEA:70576"/>
    </physiologicalReaction>
</comment>
<dbReference type="Gene3D" id="3.60.15.10">
    <property type="entry name" value="Ribonuclease Z/Hydroxyacylglutathione hydrolase-like"/>
    <property type="match status" value="1"/>
</dbReference>
<dbReference type="SUPFAM" id="SSF56281">
    <property type="entry name" value="Metallo-hydrolase/oxidoreductase"/>
    <property type="match status" value="1"/>
</dbReference>
<protein>
    <submittedName>
        <fullName evidence="5">MBL fold metallo-hydrolase</fullName>
    </submittedName>
</protein>